<dbReference type="RefSeq" id="XP_033650453.1">
    <property type="nucleotide sequence ID" value="XM_033794852.1"/>
</dbReference>
<organism evidence="3 4">
    <name type="scientific">Westerdykella ornata</name>
    <dbReference type="NCBI Taxonomy" id="318751"/>
    <lineage>
        <taxon>Eukaryota</taxon>
        <taxon>Fungi</taxon>
        <taxon>Dikarya</taxon>
        <taxon>Ascomycota</taxon>
        <taxon>Pezizomycotina</taxon>
        <taxon>Dothideomycetes</taxon>
        <taxon>Pleosporomycetidae</taxon>
        <taxon>Pleosporales</taxon>
        <taxon>Sporormiaceae</taxon>
        <taxon>Westerdykella</taxon>
    </lineage>
</organism>
<evidence type="ECO:0000256" key="1">
    <source>
        <dbReference type="SAM" id="MobiDB-lite"/>
    </source>
</evidence>
<dbReference type="Pfam" id="PF13259">
    <property type="entry name" value="clamp_Gag1-like"/>
    <property type="match status" value="1"/>
</dbReference>
<dbReference type="OrthoDB" id="5422958at2759"/>
<dbReference type="PANTHER" id="PTHR28065:SF1">
    <property type="entry name" value="DUF4050 DOMAIN-CONTAINING PROTEIN"/>
    <property type="match status" value="1"/>
</dbReference>
<dbReference type="PANTHER" id="PTHR28065">
    <property type="entry name" value="FREQUENIN"/>
    <property type="match status" value="1"/>
</dbReference>
<proteinExistence type="predicted"/>
<feature type="region of interest" description="Disordered" evidence="1">
    <location>
        <begin position="21"/>
        <end position="40"/>
    </location>
</feature>
<sequence>MQNNQKAAREARRFLDSHVRSDWSYPDVPPPRSGSDEEIRDVEEFRERYYGSSASDATFLAPLPHANPYKFESPESVGDAVERRRRARRRKLRVRQQEEMAWNEGMKVFIERQEVWTGAATVRRHRARLPHEGAQSTGGPGPPDGSASLDGSQGQHHTGDDTSDESVVSLAPLAPRLLADNPIRTSIRPSVYQDIYANIVVRGRPPSVPVNLSDMTRALVQGWKGAGEWPPKANPIDPLPGGRRKAGVGAAGSSSRGGTGAGKGEGVAGEGQFLSHHPHVKKGVDSVKRMLHLNGLGHHHHHGHQEGGE</sequence>
<feature type="region of interest" description="Disordered" evidence="1">
    <location>
        <begin position="229"/>
        <end position="269"/>
    </location>
</feature>
<evidence type="ECO:0000259" key="2">
    <source>
        <dbReference type="Pfam" id="PF13259"/>
    </source>
</evidence>
<dbReference type="InterPro" id="IPR053274">
    <property type="entry name" value="Fluconazole_resistance"/>
</dbReference>
<dbReference type="GeneID" id="54548027"/>
<feature type="region of interest" description="Disordered" evidence="1">
    <location>
        <begin position="124"/>
        <end position="167"/>
    </location>
</feature>
<dbReference type="EMBL" id="ML986515">
    <property type="protein sequence ID" value="KAF2272914.1"/>
    <property type="molecule type" value="Genomic_DNA"/>
</dbReference>
<feature type="region of interest" description="Disordered" evidence="1">
    <location>
        <begin position="61"/>
        <end position="82"/>
    </location>
</feature>
<name>A0A6A6J9M0_WESOR</name>
<dbReference type="InterPro" id="IPR025124">
    <property type="entry name" value="Gag1-like_clamp"/>
</dbReference>
<dbReference type="AlphaFoldDB" id="A0A6A6J9M0"/>
<evidence type="ECO:0000313" key="4">
    <source>
        <dbReference type="Proteomes" id="UP000800097"/>
    </source>
</evidence>
<feature type="compositionally biased region" description="Gly residues" evidence="1">
    <location>
        <begin position="255"/>
        <end position="269"/>
    </location>
</feature>
<gene>
    <name evidence="3" type="ORF">EI97DRAFT_351650</name>
</gene>
<feature type="domain" description="Gag1-like clamp" evidence="2">
    <location>
        <begin position="68"/>
        <end position="230"/>
    </location>
</feature>
<dbReference type="Proteomes" id="UP000800097">
    <property type="component" value="Unassembled WGS sequence"/>
</dbReference>
<evidence type="ECO:0000313" key="3">
    <source>
        <dbReference type="EMBL" id="KAF2272914.1"/>
    </source>
</evidence>
<feature type="non-terminal residue" evidence="3">
    <location>
        <position position="309"/>
    </location>
</feature>
<accession>A0A6A6J9M0</accession>
<protein>
    <recommendedName>
        <fullName evidence="2">Gag1-like clamp domain-containing protein</fullName>
    </recommendedName>
</protein>
<keyword evidence="4" id="KW-1185">Reference proteome</keyword>
<reference evidence="3" key="1">
    <citation type="journal article" date="2020" name="Stud. Mycol.">
        <title>101 Dothideomycetes genomes: a test case for predicting lifestyles and emergence of pathogens.</title>
        <authorList>
            <person name="Haridas S."/>
            <person name="Albert R."/>
            <person name="Binder M."/>
            <person name="Bloem J."/>
            <person name="Labutti K."/>
            <person name="Salamov A."/>
            <person name="Andreopoulos B."/>
            <person name="Baker S."/>
            <person name="Barry K."/>
            <person name="Bills G."/>
            <person name="Bluhm B."/>
            <person name="Cannon C."/>
            <person name="Castanera R."/>
            <person name="Culley D."/>
            <person name="Daum C."/>
            <person name="Ezra D."/>
            <person name="Gonzalez J."/>
            <person name="Henrissat B."/>
            <person name="Kuo A."/>
            <person name="Liang C."/>
            <person name="Lipzen A."/>
            <person name="Lutzoni F."/>
            <person name="Magnuson J."/>
            <person name="Mondo S."/>
            <person name="Nolan M."/>
            <person name="Ohm R."/>
            <person name="Pangilinan J."/>
            <person name="Park H.-J."/>
            <person name="Ramirez L."/>
            <person name="Alfaro M."/>
            <person name="Sun H."/>
            <person name="Tritt A."/>
            <person name="Yoshinaga Y."/>
            <person name="Zwiers L.-H."/>
            <person name="Turgeon B."/>
            <person name="Goodwin S."/>
            <person name="Spatafora J."/>
            <person name="Crous P."/>
            <person name="Grigoriev I."/>
        </authorList>
    </citation>
    <scope>NUCLEOTIDE SEQUENCE</scope>
    <source>
        <strain evidence="3">CBS 379.55</strain>
    </source>
</reference>